<dbReference type="SUPFAM" id="SSF52540">
    <property type="entry name" value="P-loop containing nucleoside triphosphate hydrolases"/>
    <property type="match status" value="1"/>
</dbReference>
<name>A0A8H6XB63_9AGAR</name>
<comment type="similarity">
    <text evidence="1">Belongs to the helicase family. RecQ subfamily.</text>
</comment>
<dbReference type="SMART" id="SM00490">
    <property type="entry name" value="HELICc"/>
    <property type="match status" value="1"/>
</dbReference>
<comment type="caution">
    <text evidence="6">The sequence shown here is derived from an EMBL/GenBank/DDBJ whole genome shotgun (WGS) entry which is preliminary data.</text>
</comment>
<evidence type="ECO:0000256" key="3">
    <source>
        <dbReference type="ARBA" id="ARBA00034808"/>
    </source>
</evidence>
<comment type="catalytic activity">
    <reaction evidence="2">
        <text>Couples ATP hydrolysis with the unwinding of duplex DNA by translocating in the 3'-5' direction.</text>
        <dbReference type="EC" id="5.6.2.4"/>
    </reaction>
</comment>
<dbReference type="InterPro" id="IPR027417">
    <property type="entry name" value="P-loop_NTPase"/>
</dbReference>
<evidence type="ECO:0000313" key="6">
    <source>
        <dbReference type="EMBL" id="KAF7337279.1"/>
    </source>
</evidence>
<organism evidence="6 7">
    <name type="scientific">Mycena sanguinolenta</name>
    <dbReference type="NCBI Taxonomy" id="230812"/>
    <lineage>
        <taxon>Eukaryota</taxon>
        <taxon>Fungi</taxon>
        <taxon>Dikarya</taxon>
        <taxon>Basidiomycota</taxon>
        <taxon>Agaricomycotina</taxon>
        <taxon>Agaricomycetes</taxon>
        <taxon>Agaricomycetidae</taxon>
        <taxon>Agaricales</taxon>
        <taxon>Marasmiineae</taxon>
        <taxon>Mycenaceae</taxon>
        <taxon>Mycena</taxon>
    </lineage>
</organism>
<dbReference type="EMBL" id="JACAZH010000035">
    <property type="protein sequence ID" value="KAF7337279.1"/>
    <property type="molecule type" value="Genomic_DNA"/>
</dbReference>
<dbReference type="InterPro" id="IPR001650">
    <property type="entry name" value="Helicase_C-like"/>
</dbReference>
<reference evidence="6" key="1">
    <citation type="submission" date="2020-05" db="EMBL/GenBank/DDBJ databases">
        <title>Mycena genomes resolve the evolution of fungal bioluminescence.</title>
        <authorList>
            <person name="Tsai I.J."/>
        </authorList>
    </citation>
    <scope>NUCLEOTIDE SEQUENCE</scope>
    <source>
        <strain evidence="6">160909Yilan</strain>
    </source>
</reference>
<sequence>MTISPLKRLQILQAAEFETWGIRTMSINEDTPNDKALWEKIKTGYFQHLIVQPEQLKSFRGHMPRLARLLHVPQFTKTISRVHFDEIHFHHTAGLPHYGLPAFRPAWGSLNELTLRLPKGTPIQALSGTLPPHIKAAVIDHLNFDPATFLSLKLSSNRPNIIYCTHRIVGSLSDFRNLDFLVSIPFTRLLKVVIYHDDTQQCSDAANYTDNRLPLHLRKTGIVRHYHSGMSKEYLKQVFDDFSNPNGVCKILHATEGVSTGLHVDDIDAVVDYGVPQHKTTAQQRAGRCGRRGQLAVYLAMAEPWAYTVSLDAVDPENKDPDQPISGRLLKNAKKRERAGLAMIRYVRSTICLREMIRRYLADNSDNALTISTEWCCDLDHPGEPSKRFDKSTFFPGRFIYADDSGAIYAGDIGDPDRIHLNPKTNKRKPKGPPNRKIHFVLLALPDPTAIKRLSIAHPSRITSAANIVYIIQETEEWAVEWSSQIFDIISGYDGELERDSILVRLRKLHERQRRSRSKMRMNIASHRPRRRSPTDLG</sequence>
<dbReference type="GO" id="GO:0000724">
    <property type="term" value="P:double-strand break repair via homologous recombination"/>
    <property type="evidence" value="ECO:0007669"/>
    <property type="project" value="TreeGrafter"/>
</dbReference>
<dbReference type="GO" id="GO:0005737">
    <property type="term" value="C:cytoplasm"/>
    <property type="evidence" value="ECO:0007669"/>
    <property type="project" value="TreeGrafter"/>
</dbReference>
<keyword evidence="6" id="KW-0378">Hydrolase</keyword>
<dbReference type="GO" id="GO:0005694">
    <property type="term" value="C:chromosome"/>
    <property type="evidence" value="ECO:0007669"/>
    <property type="project" value="TreeGrafter"/>
</dbReference>
<protein>
    <recommendedName>
        <fullName evidence="3">DNA 3'-5' helicase</fullName>
        <ecNumber evidence="3">5.6.2.4</ecNumber>
    </recommendedName>
</protein>
<feature type="region of interest" description="Disordered" evidence="4">
    <location>
        <begin position="514"/>
        <end position="538"/>
    </location>
</feature>
<feature type="domain" description="Helicase C-terminal" evidence="5">
    <location>
        <begin position="177"/>
        <end position="341"/>
    </location>
</feature>
<dbReference type="OrthoDB" id="5952536at2759"/>
<dbReference type="PROSITE" id="PS51194">
    <property type="entry name" value="HELICASE_CTER"/>
    <property type="match status" value="1"/>
</dbReference>
<accession>A0A8H6XB63</accession>
<evidence type="ECO:0000259" key="5">
    <source>
        <dbReference type="PROSITE" id="PS51194"/>
    </source>
</evidence>
<dbReference type="GO" id="GO:0009378">
    <property type="term" value="F:four-way junction helicase activity"/>
    <property type="evidence" value="ECO:0007669"/>
    <property type="project" value="TreeGrafter"/>
</dbReference>
<keyword evidence="7" id="KW-1185">Reference proteome</keyword>
<dbReference type="PANTHER" id="PTHR13710">
    <property type="entry name" value="DNA HELICASE RECQ FAMILY MEMBER"/>
    <property type="match status" value="1"/>
</dbReference>
<proteinExistence type="inferred from homology"/>
<evidence type="ECO:0000256" key="2">
    <source>
        <dbReference type="ARBA" id="ARBA00034617"/>
    </source>
</evidence>
<dbReference type="Proteomes" id="UP000623467">
    <property type="component" value="Unassembled WGS sequence"/>
</dbReference>
<dbReference type="PANTHER" id="PTHR13710:SF154">
    <property type="entry name" value="RECQ HELICASE, PUTATIVE (AFU_ORTHOLOGUE AFUA_6G14720)-RELATED"/>
    <property type="match status" value="1"/>
</dbReference>
<evidence type="ECO:0000256" key="4">
    <source>
        <dbReference type="SAM" id="MobiDB-lite"/>
    </source>
</evidence>
<gene>
    <name evidence="6" type="ORF">MSAN_02280400</name>
</gene>
<dbReference type="AlphaFoldDB" id="A0A8H6XB63"/>
<evidence type="ECO:0000256" key="1">
    <source>
        <dbReference type="ARBA" id="ARBA00005446"/>
    </source>
</evidence>
<dbReference type="EC" id="5.6.2.4" evidence="3"/>
<evidence type="ECO:0000313" key="7">
    <source>
        <dbReference type="Proteomes" id="UP000623467"/>
    </source>
</evidence>
<dbReference type="GO" id="GO:0043138">
    <property type="term" value="F:3'-5' DNA helicase activity"/>
    <property type="evidence" value="ECO:0007669"/>
    <property type="project" value="UniProtKB-EC"/>
</dbReference>
<dbReference type="Gene3D" id="3.40.50.300">
    <property type="entry name" value="P-loop containing nucleotide triphosphate hydrolases"/>
    <property type="match status" value="2"/>
</dbReference>
<dbReference type="GO" id="GO:0016787">
    <property type="term" value="F:hydrolase activity"/>
    <property type="evidence" value="ECO:0007669"/>
    <property type="project" value="UniProtKB-KW"/>
</dbReference>
<dbReference type="Pfam" id="PF00271">
    <property type="entry name" value="Helicase_C"/>
    <property type="match status" value="1"/>
</dbReference>